<accession>A0A9P0LCD5</accession>
<proteinExistence type="predicted"/>
<dbReference type="EMBL" id="CAKOFQ010007094">
    <property type="protein sequence ID" value="CAH1990656.1"/>
    <property type="molecule type" value="Genomic_DNA"/>
</dbReference>
<organism evidence="2 3">
    <name type="scientific">Acanthoscelides obtectus</name>
    <name type="common">Bean weevil</name>
    <name type="synonym">Bruchus obtectus</name>
    <dbReference type="NCBI Taxonomy" id="200917"/>
    <lineage>
        <taxon>Eukaryota</taxon>
        <taxon>Metazoa</taxon>
        <taxon>Ecdysozoa</taxon>
        <taxon>Arthropoda</taxon>
        <taxon>Hexapoda</taxon>
        <taxon>Insecta</taxon>
        <taxon>Pterygota</taxon>
        <taxon>Neoptera</taxon>
        <taxon>Endopterygota</taxon>
        <taxon>Coleoptera</taxon>
        <taxon>Polyphaga</taxon>
        <taxon>Cucujiformia</taxon>
        <taxon>Chrysomeloidea</taxon>
        <taxon>Chrysomelidae</taxon>
        <taxon>Bruchinae</taxon>
        <taxon>Bruchini</taxon>
        <taxon>Acanthoscelides</taxon>
    </lineage>
</organism>
<evidence type="ECO:0000256" key="1">
    <source>
        <dbReference type="SAM" id="MobiDB-lite"/>
    </source>
</evidence>
<dbReference type="AlphaFoldDB" id="A0A9P0LCD5"/>
<evidence type="ECO:0000313" key="3">
    <source>
        <dbReference type="Proteomes" id="UP001152888"/>
    </source>
</evidence>
<dbReference type="Proteomes" id="UP001152888">
    <property type="component" value="Unassembled WGS sequence"/>
</dbReference>
<gene>
    <name evidence="2" type="ORF">ACAOBT_LOCUS19802</name>
</gene>
<name>A0A9P0LCD5_ACAOB</name>
<comment type="caution">
    <text evidence="2">The sequence shown here is derived from an EMBL/GenBank/DDBJ whole genome shotgun (WGS) entry which is preliminary data.</text>
</comment>
<feature type="region of interest" description="Disordered" evidence="1">
    <location>
        <begin position="78"/>
        <end position="113"/>
    </location>
</feature>
<dbReference type="OrthoDB" id="6734560at2759"/>
<protein>
    <recommendedName>
        <fullName evidence="4">MADF domain-containing protein</fullName>
    </recommendedName>
</protein>
<reference evidence="2" key="1">
    <citation type="submission" date="2022-03" db="EMBL/GenBank/DDBJ databases">
        <authorList>
            <person name="Sayadi A."/>
        </authorList>
    </citation>
    <scope>NUCLEOTIDE SEQUENCE</scope>
</reference>
<feature type="compositionally biased region" description="Polar residues" evidence="1">
    <location>
        <begin position="83"/>
        <end position="104"/>
    </location>
</feature>
<evidence type="ECO:0008006" key="4">
    <source>
        <dbReference type="Google" id="ProtNLM"/>
    </source>
</evidence>
<dbReference type="PANTHER" id="PTHR21505">
    <property type="entry name" value="MADF DOMAIN-CONTAINING PROTEIN-RELATED"/>
    <property type="match status" value="1"/>
</dbReference>
<dbReference type="PANTHER" id="PTHR21505:SF8">
    <property type="entry name" value="DPT-YFP REPRESSOR BY OVEREXPRESSION, ISOFORM D-RELATED"/>
    <property type="match status" value="1"/>
</dbReference>
<evidence type="ECO:0000313" key="2">
    <source>
        <dbReference type="EMBL" id="CAH1990656.1"/>
    </source>
</evidence>
<keyword evidence="3" id="KW-1185">Reference proteome</keyword>
<sequence length="155" mass="17645">MESQNADYYKRMDALNIIASVFDIDKGEVERNLKNLTSHYFREKNKLEQLHKSGAGIDDVQEPKWFAYKALNFLRDKNKPLPTVNSENDMDSQKSQQDNVTATSSRKRRCGTDGDSDIAEALQHADWCDRCLNSRMGNLEESLATSVNPKLLTSL</sequence>